<feature type="repeat" description="TPR" evidence="3">
    <location>
        <begin position="705"/>
        <end position="738"/>
    </location>
</feature>
<feature type="compositionally biased region" description="Low complexity" evidence="4">
    <location>
        <begin position="227"/>
        <end position="244"/>
    </location>
</feature>
<evidence type="ECO:0000256" key="2">
    <source>
        <dbReference type="ARBA" id="ARBA00022803"/>
    </source>
</evidence>
<evidence type="ECO:0000256" key="1">
    <source>
        <dbReference type="ARBA" id="ARBA00022737"/>
    </source>
</evidence>
<dbReference type="PANTHER" id="PTHR44858:SF1">
    <property type="entry name" value="UDP-N-ACETYLGLUCOSAMINE--PEPTIDE N-ACETYLGLUCOSAMINYLTRANSFERASE SPINDLY-RELATED"/>
    <property type="match status" value="1"/>
</dbReference>
<feature type="repeat" description="TPR" evidence="3">
    <location>
        <begin position="467"/>
        <end position="500"/>
    </location>
</feature>
<evidence type="ECO:0000256" key="3">
    <source>
        <dbReference type="PROSITE-ProRule" id="PRU00339"/>
    </source>
</evidence>
<evidence type="ECO:0000313" key="6">
    <source>
        <dbReference type="Proteomes" id="UP001497392"/>
    </source>
</evidence>
<feature type="repeat" description="TPR" evidence="3">
    <location>
        <begin position="773"/>
        <end position="806"/>
    </location>
</feature>
<dbReference type="Gene3D" id="1.25.40.10">
    <property type="entry name" value="Tetratricopeptide repeat domain"/>
    <property type="match status" value="6"/>
</dbReference>
<dbReference type="SUPFAM" id="SSF48452">
    <property type="entry name" value="TPR-like"/>
    <property type="match status" value="2"/>
</dbReference>
<dbReference type="Proteomes" id="UP001497392">
    <property type="component" value="Unassembled WGS sequence"/>
</dbReference>
<dbReference type="InterPro" id="IPR011990">
    <property type="entry name" value="TPR-like_helical_dom_sf"/>
</dbReference>
<dbReference type="Pfam" id="PF13432">
    <property type="entry name" value="TPR_16"/>
    <property type="match status" value="3"/>
</dbReference>
<accession>A0ABP1GE86</accession>
<dbReference type="PROSITE" id="PS50293">
    <property type="entry name" value="TPR_REGION"/>
    <property type="match status" value="3"/>
</dbReference>
<feature type="repeat" description="TPR" evidence="3">
    <location>
        <begin position="739"/>
        <end position="772"/>
    </location>
</feature>
<dbReference type="InterPro" id="IPR050498">
    <property type="entry name" value="Ycf3"/>
</dbReference>
<feature type="repeat" description="TPR" evidence="3">
    <location>
        <begin position="73"/>
        <end position="106"/>
    </location>
</feature>
<feature type="region of interest" description="Disordered" evidence="4">
    <location>
        <begin position="385"/>
        <end position="419"/>
    </location>
</feature>
<sequence>MADAMYTPEAAAVSVPLASQTDELEYLSSATLTKRKDFLDREEEARGAPNRVLYYRRNADHVKLISACTKTLEVNPKSLGTAYEKLGALQQAYDTLSALIQIDPNNAKALYARGACLNLMGQDARALEDYELALEKDQVQERLLLRRAHKADGSALHSVPAEAGIASAVAVSQGSSCAEQAASPGRPRAQEKPKSAHRSSQPLRTEWSIAAVTPSGPVSKTPRESGAQQVPAPALAPLEATEVASANSEPAAHGAQHDGGASLAPHDRDGKLAGPSPQPEGHSSHAASTAQRSSNPHSDSLRLSDVQHSSRQQRQHGVDSCGREDAQPYRDALEPQLPGSSPPQSQPPKVVSSHLQASLPLQQDPPAGSKHLKPGRLELEGDTEDARMDGSLPSSRHAPVHSPQQHDRHSSKSPSIQPTTSYFSIHVDSRAHVHRYSTGPPARTDSAAATQPTSLQSSSQEALRASVEEHHAMGYMLRKRGDFHGAILRYSQALAAQPRHFSALFNRGFSYDKIGQFDKALEDYTAAVEVDPRSSYALYNRGILNDRLGCYAVAIKDFSAAIELEPGNSDFFHNRGYALRKLGHFEAAIADYTQALRIEPSHTRTLYNRASCYEKLQRLEEALRDYSTAITMEEGSARAFFARAGVHERLGKHADALDDYDQAISLDSSFAEALHARGRLLERAGNADEAQADFEAACELDPGNAEYVASMGLHHRNQGRWKEALADFDRALQLDPARGPVYCHRGYVHRKMGDYEGAARDYNKALQRGECNVRTYTNFAFCLAKLGYYAEAVRAYDSVLDLDPANENALHNRGISLHKLDRLEEAVADFSEVLRMDPSNANALYSRGSARDNMGRFDQALSDYTAALTLDSSGAVSM</sequence>
<dbReference type="PROSITE" id="PS50005">
    <property type="entry name" value="TPR"/>
    <property type="match status" value="13"/>
</dbReference>
<feature type="compositionally biased region" description="Basic and acidic residues" evidence="4">
    <location>
        <begin position="321"/>
        <end position="333"/>
    </location>
</feature>
<reference evidence="5 6" key="1">
    <citation type="submission" date="2024-06" db="EMBL/GenBank/DDBJ databases">
        <authorList>
            <person name="Kraege A."/>
            <person name="Thomma B."/>
        </authorList>
    </citation>
    <scope>NUCLEOTIDE SEQUENCE [LARGE SCALE GENOMIC DNA]</scope>
</reference>
<feature type="repeat" description="TPR" evidence="3">
    <location>
        <begin position="603"/>
        <end position="636"/>
    </location>
</feature>
<feature type="region of interest" description="Disordered" evidence="4">
    <location>
        <begin position="435"/>
        <end position="465"/>
    </location>
</feature>
<feature type="repeat" description="TPR" evidence="3">
    <location>
        <begin position="671"/>
        <end position="704"/>
    </location>
</feature>
<dbReference type="InterPro" id="IPR019734">
    <property type="entry name" value="TPR_rpt"/>
</dbReference>
<keyword evidence="6" id="KW-1185">Reference proteome</keyword>
<dbReference type="EMBL" id="CAXHTA020000019">
    <property type="protein sequence ID" value="CAL5228894.1"/>
    <property type="molecule type" value="Genomic_DNA"/>
</dbReference>
<comment type="caution">
    <text evidence="5">The sequence shown here is derived from an EMBL/GenBank/DDBJ whole genome shotgun (WGS) entry which is preliminary data.</text>
</comment>
<dbReference type="Pfam" id="PF00515">
    <property type="entry name" value="TPR_1"/>
    <property type="match status" value="1"/>
</dbReference>
<feature type="repeat" description="TPR" evidence="3">
    <location>
        <begin position="501"/>
        <end position="534"/>
    </location>
</feature>
<feature type="repeat" description="TPR" evidence="3">
    <location>
        <begin position="807"/>
        <end position="840"/>
    </location>
</feature>
<dbReference type="SMART" id="SM00028">
    <property type="entry name" value="TPR"/>
    <property type="match status" value="14"/>
</dbReference>
<evidence type="ECO:0000256" key="4">
    <source>
        <dbReference type="SAM" id="MobiDB-lite"/>
    </source>
</evidence>
<feature type="repeat" description="TPR" evidence="3">
    <location>
        <begin position="569"/>
        <end position="602"/>
    </location>
</feature>
<gene>
    <name evidence="5" type="primary">g12111</name>
    <name evidence="5" type="ORF">VP750_LOCUS10800</name>
</gene>
<dbReference type="PANTHER" id="PTHR44858">
    <property type="entry name" value="TETRATRICOPEPTIDE REPEAT PROTEIN 6"/>
    <property type="match status" value="1"/>
</dbReference>
<organism evidence="5 6">
    <name type="scientific">Coccomyxa viridis</name>
    <dbReference type="NCBI Taxonomy" id="1274662"/>
    <lineage>
        <taxon>Eukaryota</taxon>
        <taxon>Viridiplantae</taxon>
        <taxon>Chlorophyta</taxon>
        <taxon>core chlorophytes</taxon>
        <taxon>Trebouxiophyceae</taxon>
        <taxon>Trebouxiophyceae incertae sedis</taxon>
        <taxon>Coccomyxaceae</taxon>
        <taxon>Coccomyxa</taxon>
    </lineage>
</organism>
<keyword evidence="2 3" id="KW-0802">TPR repeat</keyword>
<feature type="compositionally biased region" description="Polar residues" evidence="4">
    <location>
        <begin position="285"/>
        <end position="298"/>
    </location>
</feature>
<feature type="repeat" description="TPR" evidence="3">
    <location>
        <begin position="841"/>
        <end position="874"/>
    </location>
</feature>
<evidence type="ECO:0000313" key="5">
    <source>
        <dbReference type="EMBL" id="CAL5228894.1"/>
    </source>
</evidence>
<protein>
    <submittedName>
        <fullName evidence="5">G12111 protein</fullName>
    </submittedName>
</protein>
<name>A0ABP1GE86_9CHLO</name>
<keyword evidence="1" id="KW-0677">Repeat</keyword>
<proteinExistence type="predicted"/>
<feature type="region of interest" description="Disordered" evidence="4">
    <location>
        <begin position="177"/>
        <end position="355"/>
    </location>
</feature>
<dbReference type="Pfam" id="PF13181">
    <property type="entry name" value="TPR_8"/>
    <property type="match status" value="3"/>
</dbReference>
<feature type="repeat" description="TPR" evidence="3">
    <location>
        <begin position="535"/>
        <end position="568"/>
    </location>
</feature>
<feature type="repeat" description="TPR" evidence="3">
    <location>
        <begin position="637"/>
        <end position="670"/>
    </location>
</feature>
<feature type="compositionally biased region" description="Polar residues" evidence="4">
    <location>
        <begin position="447"/>
        <end position="461"/>
    </location>
</feature>